<evidence type="ECO:0000313" key="13">
    <source>
        <dbReference type="Proteomes" id="UP000035680"/>
    </source>
</evidence>
<feature type="transmembrane region" description="Helical" evidence="10">
    <location>
        <begin position="397"/>
        <end position="424"/>
    </location>
</feature>
<feature type="disulfide bond" evidence="9">
    <location>
        <begin position="124"/>
        <end position="148"/>
    </location>
</feature>
<dbReference type="Pfam" id="PF01392">
    <property type="entry name" value="Fz"/>
    <property type="match status" value="1"/>
</dbReference>
<dbReference type="PROSITE" id="PS50261">
    <property type="entry name" value="G_PROTEIN_RECEP_F2_4"/>
    <property type="match status" value="1"/>
</dbReference>
<dbReference type="GO" id="GO:0035567">
    <property type="term" value="P:non-canonical Wnt signaling pathway"/>
    <property type="evidence" value="ECO:0007669"/>
    <property type="project" value="TreeGrafter"/>
</dbReference>
<feature type="transmembrane region" description="Helical" evidence="10">
    <location>
        <begin position="233"/>
        <end position="255"/>
    </location>
</feature>
<feature type="disulfide bond" evidence="9">
    <location>
        <begin position="48"/>
        <end position="109"/>
    </location>
</feature>
<evidence type="ECO:0000256" key="3">
    <source>
        <dbReference type="ARBA" id="ARBA00022473"/>
    </source>
</evidence>
<keyword evidence="4 10" id="KW-0812">Transmembrane</keyword>
<comment type="caution">
    <text evidence="9">Lacks conserved residue(s) required for the propagation of feature annotation.</text>
</comment>
<proteinExistence type="inferred from homology"/>
<dbReference type="PRINTS" id="PR00489">
    <property type="entry name" value="FRIZZLED"/>
</dbReference>
<dbReference type="InterPro" id="IPR017981">
    <property type="entry name" value="GPCR_2-like_7TM"/>
</dbReference>
<dbReference type="CDD" id="cd07454">
    <property type="entry name" value="CRD_LIN_17"/>
    <property type="match status" value="1"/>
</dbReference>
<dbReference type="SUPFAM" id="SSF63501">
    <property type="entry name" value="Frizzled cysteine-rich domain"/>
    <property type="match status" value="1"/>
</dbReference>
<evidence type="ECO:0000256" key="10">
    <source>
        <dbReference type="SAM" id="Phobius"/>
    </source>
</evidence>
<evidence type="ECO:0000256" key="6">
    <source>
        <dbReference type="ARBA" id="ARBA00023136"/>
    </source>
</evidence>
<accession>A0A0K0EZK3</accession>
<dbReference type="GO" id="GO:0060070">
    <property type="term" value="P:canonical Wnt signaling pathway"/>
    <property type="evidence" value="ECO:0007669"/>
    <property type="project" value="TreeGrafter"/>
</dbReference>
<dbReference type="InterPro" id="IPR041774">
    <property type="entry name" value="LIN-17_CRD"/>
</dbReference>
<evidence type="ECO:0000313" key="14">
    <source>
        <dbReference type="WBParaSite" id="SVE_0196200.1"/>
    </source>
</evidence>
<evidence type="ECO:0000259" key="12">
    <source>
        <dbReference type="PROSITE" id="PS50261"/>
    </source>
</evidence>
<dbReference type="PANTHER" id="PTHR11309:SF99">
    <property type="entry name" value="FRIZZLED-4"/>
    <property type="match status" value="1"/>
</dbReference>
<dbReference type="Pfam" id="PF01534">
    <property type="entry name" value="Frizzled"/>
    <property type="match status" value="1"/>
</dbReference>
<evidence type="ECO:0000256" key="1">
    <source>
        <dbReference type="ARBA" id="ARBA00004141"/>
    </source>
</evidence>
<feature type="transmembrane region" description="Helical" evidence="10">
    <location>
        <begin position="355"/>
        <end position="377"/>
    </location>
</feature>
<feature type="domain" description="G-protein coupled receptors family 2 profile 2" evidence="12">
    <location>
        <begin position="231"/>
        <end position="531"/>
    </location>
</feature>
<dbReference type="InterPro" id="IPR036790">
    <property type="entry name" value="Frizzled_dom_sf"/>
</dbReference>
<dbReference type="AlphaFoldDB" id="A0A0K0EZK3"/>
<dbReference type="SMART" id="SM01330">
    <property type="entry name" value="Frizzled"/>
    <property type="match status" value="1"/>
</dbReference>
<dbReference type="GO" id="GO:0004888">
    <property type="term" value="F:transmembrane signaling receptor activity"/>
    <property type="evidence" value="ECO:0007669"/>
    <property type="project" value="InterPro"/>
</dbReference>
<dbReference type="SMART" id="SM00063">
    <property type="entry name" value="FRI"/>
    <property type="match status" value="1"/>
</dbReference>
<evidence type="ECO:0000256" key="8">
    <source>
        <dbReference type="ARBA" id="ARBA00023170"/>
    </source>
</evidence>
<feature type="transmembrane region" description="Helical" evidence="10">
    <location>
        <begin position="320"/>
        <end position="343"/>
    </location>
</feature>
<protein>
    <submittedName>
        <fullName evidence="14">Frizzled-4 (inferred by orthology to a human protein)</fullName>
    </submittedName>
</protein>
<dbReference type="GO" id="GO:0017147">
    <property type="term" value="F:Wnt-protein binding"/>
    <property type="evidence" value="ECO:0007669"/>
    <property type="project" value="TreeGrafter"/>
</dbReference>
<dbReference type="GO" id="GO:0005615">
    <property type="term" value="C:extracellular space"/>
    <property type="evidence" value="ECO:0007669"/>
    <property type="project" value="TreeGrafter"/>
</dbReference>
<sequence>MHNLFFRYNFSMLKDKLNLILKISLINILYLLTAVSPSIFDQTNKNRCVPVTLPICKDIPYNYTFIPNPIFPHDPATLHLQTDHFKPLIRTQCNPHIKFFICSVFSPMCPEALPQAVTSCKSVCQEVKRDCIKIFTEFDIQWPESLDCDKFPEEPALCMKPNPIPMESDHYNHHTPQKYGSSKNLETIFSSRLVSSCPADLINLDPADRNASCAFKCNSDIMFNRGQKNESNYFLFVIALVNIVITTFTVLTFLIDKKRFRFPERSIFYIAACYTFYCLPYFLKYIYSYEDMGCSFTNGGQLYLIESGVDNRLCAISFIFSYYFSTAGSLWWLTLTLTWYLSAGKKWVPEGIETFTNYLHVFTWGLSSILTMAVLITNKIDASELTGICSVGNLNPFSLLAFVILPKSFVLLGSLLVILGFSSLCRERDSFKQRGTDTTKLDKLLIKMGLYSLLYIGPMVITLACDFYHYLVLQEWYPATIACKMYGGADKGGCRRPMRPQYEIYVLSAAMQMVIGISTSIWIISFKTISAWKNFICCDKNDKFNRKNEPQKVLLQKGNSGAMYHPLIPTANPPPPPPTQGTSSSIHYIPCSVNNSGVPTNWNTGKLL</sequence>
<dbReference type="Gene3D" id="1.20.1070.10">
    <property type="entry name" value="Rhodopsin 7-helix transmembrane proteins"/>
    <property type="match status" value="1"/>
</dbReference>
<feature type="transmembrane region" description="Helical" evidence="10">
    <location>
        <begin position="267"/>
        <end position="287"/>
    </location>
</feature>
<evidence type="ECO:0000256" key="5">
    <source>
        <dbReference type="ARBA" id="ARBA00022989"/>
    </source>
</evidence>
<dbReference type="PANTHER" id="PTHR11309">
    <property type="entry name" value="FRIZZLED"/>
    <property type="match status" value="1"/>
</dbReference>
<dbReference type="InterPro" id="IPR015526">
    <property type="entry name" value="Frizzled/SFRP"/>
</dbReference>
<comment type="subcellular location">
    <subcellularLocation>
        <location evidence="1">Membrane</location>
        <topology evidence="1">Multi-pass membrane protein</topology>
    </subcellularLocation>
</comment>
<dbReference type="Proteomes" id="UP000035680">
    <property type="component" value="Unassembled WGS sequence"/>
</dbReference>
<feature type="transmembrane region" description="Helical" evidence="10">
    <location>
        <begin position="450"/>
        <end position="471"/>
    </location>
</feature>
<keyword evidence="3" id="KW-0217">Developmental protein</keyword>
<dbReference type="WBParaSite" id="SVE_0196200.1">
    <property type="protein sequence ID" value="SVE_0196200.1"/>
    <property type="gene ID" value="SVE_0196200"/>
</dbReference>
<feature type="disulfide bond" evidence="9">
    <location>
        <begin position="56"/>
        <end position="102"/>
    </location>
</feature>
<dbReference type="STRING" id="75913.A0A0K0EZK3"/>
<feature type="transmembrane region" description="Helical" evidence="10">
    <location>
        <begin position="504"/>
        <end position="524"/>
    </location>
</feature>
<dbReference type="InterPro" id="IPR000539">
    <property type="entry name" value="Frizzled/Smoothened_7TM"/>
</dbReference>
<keyword evidence="13" id="KW-1185">Reference proteome</keyword>
<feature type="disulfide bond" evidence="9">
    <location>
        <begin position="93"/>
        <end position="131"/>
    </location>
</feature>
<evidence type="ECO:0000256" key="9">
    <source>
        <dbReference type="PROSITE-ProRule" id="PRU00090"/>
    </source>
</evidence>
<evidence type="ECO:0000259" key="11">
    <source>
        <dbReference type="PROSITE" id="PS50038"/>
    </source>
</evidence>
<reference evidence="13" key="1">
    <citation type="submission" date="2014-07" db="EMBL/GenBank/DDBJ databases">
        <authorList>
            <person name="Martin A.A"/>
            <person name="De Silva N."/>
        </authorList>
    </citation>
    <scope>NUCLEOTIDE SEQUENCE</scope>
</reference>
<dbReference type="PROSITE" id="PS50038">
    <property type="entry name" value="FZ"/>
    <property type="match status" value="1"/>
</dbReference>
<keyword evidence="6 10" id="KW-0472">Membrane</keyword>
<keyword evidence="8" id="KW-0675">Receptor</keyword>
<name>A0A0K0EZK3_STRVS</name>
<dbReference type="InterPro" id="IPR020067">
    <property type="entry name" value="Frizzled_dom"/>
</dbReference>
<reference evidence="14" key="2">
    <citation type="submission" date="2015-08" db="UniProtKB">
        <authorList>
            <consortium name="WormBaseParasite"/>
        </authorList>
    </citation>
    <scope>IDENTIFICATION</scope>
</reference>
<keyword evidence="5 10" id="KW-1133">Transmembrane helix</keyword>
<feature type="domain" description="FZ" evidence="11">
    <location>
        <begin position="43"/>
        <end position="161"/>
    </location>
</feature>
<evidence type="ECO:0000256" key="2">
    <source>
        <dbReference type="ARBA" id="ARBA00008077"/>
    </source>
</evidence>
<dbReference type="GO" id="GO:0016020">
    <property type="term" value="C:membrane"/>
    <property type="evidence" value="ECO:0007669"/>
    <property type="project" value="UniProtKB-SubCell"/>
</dbReference>
<organism evidence="13 14">
    <name type="scientific">Strongyloides venezuelensis</name>
    <name type="common">Threadworm</name>
    <dbReference type="NCBI Taxonomy" id="75913"/>
    <lineage>
        <taxon>Eukaryota</taxon>
        <taxon>Metazoa</taxon>
        <taxon>Ecdysozoa</taxon>
        <taxon>Nematoda</taxon>
        <taxon>Chromadorea</taxon>
        <taxon>Rhabditida</taxon>
        <taxon>Tylenchina</taxon>
        <taxon>Panagrolaimomorpha</taxon>
        <taxon>Strongyloidoidea</taxon>
        <taxon>Strongyloididae</taxon>
        <taxon>Strongyloides</taxon>
    </lineage>
</organism>
<evidence type="ECO:0000256" key="4">
    <source>
        <dbReference type="ARBA" id="ARBA00022692"/>
    </source>
</evidence>
<keyword evidence="7 9" id="KW-1015">Disulfide bond</keyword>
<dbReference type="Gene3D" id="1.10.2000.10">
    <property type="entry name" value="Frizzled cysteine-rich domain"/>
    <property type="match status" value="1"/>
</dbReference>
<comment type="similarity">
    <text evidence="2">Belongs to the G-protein coupled receptor Fz/Smo family.</text>
</comment>
<evidence type="ECO:0000256" key="7">
    <source>
        <dbReference type="ARBA" id="ARBA00023157"/>
    </source>
</evidence>